<evidence type="ECO:0000259" key="1">
    <source>
        <dbReference type="PROSITE" id="PS51186"/>
    </source>
</evidence>
<evidence type="ECO:0000313" key="3">
    <source>
        <dbReference type="Proteomes" id="UP001302274"/>
    </source>
</evidence>
<name>A0ABU5VZX5_9BACT</name>
<dbReference type="PROSITE" id="PS51186">
    <property type="entry name" value="GNAT"/>
    <property type="match status" value="1"/>
</dbReference>
<dbReference type="Proteomes" id="UP001302274">
    <property type="component" value="Unassembled WGS sequence"/>
</dbReference>
<proteinExistence type="predicted"/>
<keyword evidence="2" id="KW-0808">Transferase</keyword>
<dbReference type="EMBL" id="JAYGJQ010000002">
    <property type="protein sequence ID" value="MEA9357120.1"/>
    <property type="molecule type" value="Genomic_DNA"/>
</dbReference>
<evidence type="ECO:0000313" key="2">
    <source>
        <dbReference type="EMBL" id="MEA9357120.1"/>
    </source>
</evidence>
<accession>A0ABU5VZX5</accession>
<dbReference type="EC" id="2.3.1.-" evidence="2"/>
<organism evidence="2 3">
    <name type="scientific">Bacteriovorax antarcticus</name>
    <dbReference type="NCBI Taxonomy" id="3088717"/>
    <lineage>
        <taxon>Bacteria</taxon>
        <taxon>Pseudomonadati</taxon>
        <taxon>Bdellovibrionota</taxon>
        <taxon>Bacteriovoracia</taxon>
        <taxon>Bacteriovoracales</taxon>
        <taxon>Bacteriovoracaceae</taxon>
        <taxon>Bacteriovorax</taxon>
    </lineage>
</organism>
<protein>
    <submittedName>
        <fullName evidence="2">GNAT family N-acetyltransferase</fullName>
        <ecNumber evidence="2">2.3.1.-</ecNumber>
    </submittedName>
</protein>
<dbReference type="InterPro" id="IPR016181">
    <property type="entry name" value="Acyl_CoA_acyltransferase"/>
</dbReference>
<comment type="caution">
    <text evidence="2">The sequence shown here is derived from an EMBL/GenBank/DDBJ whole genome shotgun (WGS) entry which is preliminary data.</text>
</comment>
<dbReference type="InterPro" id="IPR000182">
    <property type="entry name" value="GNAT_dom"/>
</dbReference>
<dbReference type="GO" id="GO:0016746">
    <property type="term" value="F:acyltransferase activity"/>
    <property type="evidence" value="ECO:0007669"/>
    <property type="project" value="UniProtKB-KW"/>
</dbReference>
<dbReference type="CDD" id="cd04301">
    <property type="entry name" value="NAT_SF"/>
    <property type="match status" value="1"/>
</dbReference>
<dbReference type="Pfam" id="PF00583">
    <property type="entry name" value="Acetyltransf_1"/>
    <property type="match status" value="1"/>
</dbReference>
<gene>
    <name evidence="2" type="ORF">SHI21_12925</name>
</gene>
<dbReference type="SUPFAM" id="SSF55729">
    <property type="entry name" value="Acyl-CoA N-acyltransferases (Nat)"/>
    <property type="match status" value="1"/>
</dbReference>
<dbReference type="Gene3D" id="3.40.630.30">
    <property type="match status" value="1"/>
</dbReference>
<keyword evidence="3" id="KW-1185">Reference proteome</keyword>
<feature type="domain" description="N-acetyltransferase" evidence="1">
    <location>
        <begin position="1"/>
        <end position="191"/>
    </location>
</feature>
<keyword evidence="2" id="KW-0012">Acyltransferase</keyword>
<dbReference type="RefSeq" id="WP_323577014.1">
    <property type="nucleotide sequence ID" value="NZ_JAYGJQ010000002.1"/>
</dbReference>
<reference evidence="2 3" key="1">
    <citation type="submission" date="2023-11" db="EMBL/GenBank/DDBJ databases">
        <title>A Novel Polar Bacteriovorax (B. antarcticus) Isolated from the Biocrust in Antarctica.</title>
        <authorList>
            <person name="Mun W."/>
            <person name="Choi S.Y."/>
            <person name="Mitchell R.J."/>
        </authorList>
    </citation>
    <scope>NUCLEOTIDE SEQUENCE [LARGE SCALE GENOMIC DNA]</scope>
    <source>
        <strain evidence="2 3">PP10</strain>
    </source>
</reference>
<sequence>MRVESFYYKDILALIPKLAELRIKVFRDYPYLYEGSLDYEKNYLKIYTSSTQSVIVAAFDGDELVGAATAIPLRDEADYIQKPFLDAGIDVTEIYYFGESVLLKEYRGQGIGHKFFEGRESAALKFGFHTTCFCAVERPAGHPMMPADYSPLDEFWKKRGYAKHNELRSEFSWPDIGEIEETLKPMIYWMKQC</sequence>